<feature type="compositionally biased region" description="Low complexity" evidence="10">
    <location>
        <begin position="400"/>
        <end position="442"/>
    </location>
</feature>
<dbReference type="InterPro" id="IPR001680">
    <property type="entry name" value="WD40_rpt"/>
</dbReference>
<dbReference type="OrthoDB" id="17410at2759"/>
<dbReference type="PROSITE" id="PS50294">
    <property type="entry name" value="WD_REPEATS_REGION"/>
    <property type="match status" value="6"/>
</dbReference>
<dbReference type="CDD" id="cd00200">
    <property type="entry name" value="WD40"/>
    <property type="match status" value="1"/>
</dbReference>
<dbReference type="AlphaFoldDB" id="M2QTA4"/>
<evidence type="ECO:0000256" key="3">
    <source>
        <dbReference type="ARBA" id="ARBA00022574"/>
    </source>
</evidence>
<dbReference type="Gene3D" id="2.130.10.10">
    <property type="entry name" value="YVTN repeat-like/Quinoprotein amine dehydrogenase"/>
    <property type="match status" value="1"/>
</dbReference>
<evidence type="ECO:0000256" key="7">
    <source>
        <dbReference type="ARBA" id="ARBA00023242"/>
    </source>
</evidence>
<feature type="domain" description="Transcriptional repressor Tup1 N-terminal" evidence="11">
    <location>
        <begin position="33"/>
        <end position="107"/>
    </location>
</feature>
<keyword evidence="7" id="KW-0539">Nucleus</keyword>
<dbReference type="SUPFAM" id="SSF50978">
    <property type="entry name" value="WD40 repeat-like"/>
    <property type="match status" value="1"/>
</dbReference>
<dbReference type="InterPro" id="IPR019775">
    <property type="entry name" value="WD40_repeat_CS"/>
</dbReference>
<feature type="repeat" description="WD" evidence="9">
    <location>
        <begin position="680"/>
        <end position="714"/>
    </location>
</feature>
<accession>M2QTA4</accession>
<evidence type="ECO:0000256" key="2">
    <source>
        <dbReference type="ARBA" id="ARBA00022491"/>
    </source>
</evidence>
<feature type="repeat" description="WD" evidence="9">
    <location>
        <begin position="591"/>
        <end position="632"/>
    </location>
</feature>
<evidence type="ECO:0000256" key="1">
    <source>
        <dbReference type="ARBA" id="ARBA00004123"/>
    </source>
</evidence>
<keyword evidence="4" id="KW-0677">Repeat</keyword>
<comment type="similarity">
    <text evidence="8">Belongs to the WD repeat TUP1 family.</text>
</comment>
<dbReference type="PROSITE" id="PS50082">
    <property type="entry name" value="WD_REPEATS_2"/>
    <property type="match status" value="6"/>
</dbReference>
<feature type="repeat" description="WD" evidence="9">
    <location>
        <begin position="791"/>
        <end position="827"/>
    </location>
</feature>
<feature type="compositionally biased region" description="Low complexity" evidence="10">
    <location>
        <begin position="15"/>
        <end position="28"/>
    </location>
</feature>
<name>M2QTA4_CERS8</name>
<sequence length="827" mass="89028">MASAIYNHKHLQPTGAPSQGAAAAQMQQAGHGRIGEAFEIVRQEFDVLAGEINNLRGQRDDYENKVTGQVNELNIIRQSLYDLETQHSKIRQQFEDEVRALRAEVHALRTQGAGPQGIAALGAPRDREQPRDLPPRDRDLIREREREALGVGRPPGAAVGVGVGQPPPGQGPQDMGALALTPHAPPVGLGVGAGPGGGGGGGYPEAYYARERDRERERERDRDIRMDGMGRDRERERDVREREMRDRERDVREREMREREMGRERVDRERPSIPAGEAREVKRIKVERKGDRGDAFSPTLAQGHPHGHLGHPGHHPGLPQNGAGPGATPKLPPAPGAGPATMGGPGMAAGPGPAAGMMSVPLPPPPYPAGAGGERERERLDRERERERDRNEREREREGQNGAQQFAQGPAGAGSSDAAVAVSAPGATPGAGPAVPAGQATPSMAPAERVGGPAPGLADALDPSAVPPELKKEGSDWFAVFAGREKKGGGKEKALDVGLVHTLMHESVVCCVRFSADGKYLATGCNRTAQIYDTKTGMKTCVLVDESASKIGDLYIRSVCFSPDGKYLATGAEDKQIRIWDIQKKRIRTVFEGHQQEIYSLDFSRDGRLIVSGSGDKTARIWDMTDGSLNKILTVNEPDAVDAGVTSVCISPDGRFVAAGSLDTVVRIWDVQTGQLVERLKGHRDSVYSVAFTPDGKGIVSGSLDKTLKYWDVRPILRRDPGARPAQGAVEKNGVKEGGEKGSQCTMNFTGHKDYVLSVAVSHDGQWVVSGSKDRSVHFWDAKTAQMQCMLQGHKNSVISIDLSPAGSILATGSGDWQARIWSYNAV</sequence>
<keyword evidence="5" id="KW-0805">Transcription regulation</keyword>
<evidence type="ECO:0000313" key="12">
    <source>
        <dbReference type="EMBL" id="EMD35275.1"/>
    </source>
</evidence>
<dbReference type="PROSITE" id="PS00678">
    <property type="entry name" value="WD_REPEATS_1"/>
    <property type="match status" value="4"/>
</dbReference>
<dbReference type="Gene3D" id="1.20.5.340">
    <property type="match status" value="1"/>
</dbReference>
<dbReference type="SMART" id="SM00320">
    <property type="entry name" value="WD40"/>
    <property type="match status" value="7"/>
</dbReference>
<dbReference type="InterPro" id="IPR015943">
    <property type="entry name" value="WD40/YVTN_repeat-like_dom_sf"/>
</dbReference>
<dbReference type="EMBL" id="KB445800">
    <property type="protein sequence ID" value="EMD35275.1"/>
    <property type="molecule type" value="Genomic_DNA"/>
</dbReference>
<feature type="region of interest" description="Disordered" evidence="10">
    <location>
        <begin position="722"/>
        <end position="742"/>
    </location>
</feature>
<evidence type="ECO:0000256" key="6">
    <source>
        <dbReference type="ARBA" id="ARBA00023163"/>
    </source>
</evidence>
<dbReference type="HOGENOM" id="CLU_000288_57_23_1"/>
<dbReference type="PRINTS" id="PR00320">
    <property type="entry name" value="GPROTEINBRPT"/>
</dbReference>
<keyword evidence="6" id="KW-0804">Transcription</keyword>
<evidence type="ECO:0000256" key="8">
    <source>
        <dbReference type="ARBA" id="ARBA00060760"/>
    </source>
</evidence>
<organism evidence="12 13">
    <name type="scientific">Ceriporiopsis subvermispora (strain B)</name>
    <name type="common">White-rot fungus</name>
    <name type="synonym">Gelatoporia subvermispora</name>
    <dbReference type="NCBI Taxonomy" id="914234"/>
    <lineage>
        <taxon>Eukaryota</taxon>
        <taxon>Fungi</taxon>
        <taxon>Dikarya</taxon>
        <taxon>Basidiomycota</taxon>
        <taxon>Agaricomycotina</taxon>
        <taxon>Agaricomycetes</taxon>
        <taxon>Polyporales</taxon>
        <taxon>Gelatoporiaceae</taxon>
        <taxon>Gelatoporia</taxon>
    </lineage>
</organism>
<dbReference type="GO" id="GO:0005634">
    <property type="term" value="C:nucleus"/>
    <property type="evidence" value="ECO:0007669"/>
    <property type="project" value="UniProtKB-SubCell"/>
</dbReference>
<dbReference type="Proteomes" id="UP000016930">
    <property type="component" value="Unassembled WGS sequence"/>
</dbReference>
<feature type="compositionally biased region" description="Basic and acidic residues" evidence="10">
    <location>
        <begin position="373"/>
        <end position="399"/>
    </location>
</feature>
<dbReference type="InterPro" id="IPR053299">
    <property type="entry name" value="ASTRA_WD_repeat"/>
</dbReference>
<evidence type="ECO:0000259" key="11">
    <source>
        <dbReference type="Pfam" id="PF08581"/>
    </source>
</evidence>
<feature type="region of interest" description="Disordered" evidence="10">
    <location>
        <begin position="110"/>
        <end position="469"/>
    </location>
</feature>
<dbReference type="STRING" id="914234.M2QTA4"/>
<comment type="subcellular location">
    <subcellularLocation>
        <location evidence="1">Nucleus</location>
    </subcellularLocation>
</comment>
<feature type="region of interest" description="Disordered" evidence="10">
    <location>
        <begin position="1"/>
        <end position="28"/>
    </location>
</feature>
<proteinExistence type="inferred from homology"/>
<feature type="compositionally biased region" description="Basic and acidic residues" evidence="10">
    <location>
        <begin position="208"/>
        <end position="294"/>
    </location>
</feature>
<evidence type="ECO:0000313" key="13">
    <source>
        <dbReference type="Proteomes" id="UP000016930"/>
    </source>
</evidence>
<evidence type="ECO:0000256" key="10">
    <source>
        <dbReference type="SAM" id="MobiDB-lite"/>
    </source>
</evidence>
<keyword evidence="13" id="KW-1185">Reference proteome</keyword>
<feature type="compositionally biased region" description="Basic and acidic residues" evidence="10">
    <location>
        <begin position="124"/>
        <end position="148"/>
    </location>
</feature>
<dbReference type="PANTHER" id="PTHR44156">
    <property type="entry name" value="SUPERNUMERARY LIMBS, ISOFORM B-RELATED"/>
    <property type="match status" value="1"/>
</dbReference>
<dbReference type="InterPro" id="IPR036322">
    <property type="entry name" value="WD40_repeat_dom_sf"/>
</dbReference>
<feature type="repeat" description="WD" evidence="9">
    <location>
        <begin position="749"/>
        <end position="790"/>
    </location>
</feature>
<dbReference type="InterPro" id="IPR020472">
    <property type="entry name" value="WD40_PAC1"/>
</dbReference>
<dbReference type="Pfam" id="PF00400">
    <property type="entry name" value="WD40"/>
    <property type="match status" value="7"/>
</dbReference>
<keyword evidence="2" id="KW-0678">Repressor</keyword>
<protein>
    <recommendedName>
        <fullName evidence="11">Transcriptional repressor Tup1 N-terminal domain-containing protein</fullName>
    </recommendedName>
</protein>
<feature type="repeat" description="WD" evidence="9">
    <location>
        <begin position="645"/>
        <end position="679"/>
    </location>
</feature>
<feature type="compositionally biased region" description="Gly residues" evidence="10">
    <location>
        <begin position="189"/>
        <end position="203"/>
    </location>
</feature>
<gene>
    <name evidence="12" type="ORF">CERSUDRAFT_85286</name>
</gene>
<feature type="compositionally biased region" description="Basic residues" evidence="10">
    <location>
        <begin position="305"/>
        <end position="314"/>
    </location>
</feature>
<evidence type="ECO:0000256" key="9">
    <source>
        <dbReference type="PROSITE-ProRule" id="PRU00221"/>
    </source>
</evidence>
<evidence type="ECO:0000256" key="4">
    <source>
        <dbReference type="ARBA" id="ARBA00022737"/>
    </source>
</evidence>
<keyword evidence="3 9" id="KW-0853">WD repeat</keyword>
<feature type="compositionally biased region" description="Low complexity" evidence="10">
    <location>
        <begin position="150"/>
        <end position="160"/>
    </location>
</feature>
<feature type="repeat" description="WD" evidence="9">
    <location>
        <begin position="556"/>
        <end position="590"/>
    </location>
</feature>
<reference evidence="12 13" key="1">
    <citation type="journal article" date="2012" name="Proc. Natl. Acad. Sci. U.S.A.">
        <title>Comparative genomics of Ceriporiopsis subvermispora and Phanerochaete chrysosporium provide insight into selective ligninolysis.</title>
        <authorList>
            <person name="Fernandez-Fueyo E."/>
            <person name="Ruiz-Duenas F.J."/>
            <person name="Ferreira P."/>
            <person name="Floudas D."/>
            <person name="Hibbett D.S."/>
            <person name="Canessa P."/>
            <person name="Larrondo L.F."/>
            <person name="James T.Y."/>
            <person name="Seelenfreund D."/>
            <person name="Lobos S."/>
            <person name="Polanco R."/>
            <person name="Tello M."/>
            <person name="Honda Y."/>
            <person name="Watanabe T."/>
            <person name="Watanabe T."/>
            <person name="Ryu J.S."/>
            <person name="Kubicek C.P."/>
            <person name="Schmoll M."/>
            <person name="Gaskell J."/>
            <person name="Hammel K.E."/>
            <person name="St John F.J."/>
            <person name="Vanden Wymelenberg A."/>
            <person name="Sabat G."/>
            <person name="Splinter BonDurant S."/>
            <person name="Syed K."/>
            <person name="Yadav J.S."/>
            <person name="Doddapaneni H."/>
            <person name="Subramanian V."/>
            <person name="Lavin J.L."/>
            <person name="Oguiza J.A."/>
            <person name="Perez G."/>
            <person name="Pisabarro A.G."/>
            <person name="Ramirez L."/>
            <person name="Santoyo F."/>
            <person name="Master E."/>
            <person name="Coutinho P.M."/>
            <person name="Henrissat B."/>
            <person name="Lombard V."/>
            <person name="Magnuson J.K."/>
            <person name="Kuees U."/>
            <person name="Hori C."/>
            <person name="Igarashi K."/>
            <person name="Samejima M."/>
            <person name="Held B.W."/>
            <person name="Barry K.W."/>
            <person name="LaButti K.M."/>
            <person name="Lapidus A."/>
            <person name="Lindquist E.A."/>
            <person name="Lucas S.M."/>
            <person name="Riley R."/>
            <person name="Salamov A.A."/>
            <person name="Hoffmeister D."/>
            <person name="Schwenk D."/>
            <person name="Hadar Y."/>
            <person name="Yarden O."/>
            <person name="de Vries R.P."/>
            <person name="Wiebenga A."/>
            <person name="Stenlid J."/>
            <person name="Eastwood D."/>
            <person name="Grigoriev I.V."/>
            <person name="Berka R.M."/>
            <person name="Blanchette R.A."/>
            <person name="Kersten P."/>
            <person name="Martinez A.T."/>
            <person name="Vicuna R."/>
            <person name="Cullen D."/>
        </authorList>
    </citation>
    <scope>NUCLEOTIDE SEQUENCE [LARGE SCALE GENOMIC DNA]</scope>
    <source>
        <strain evidence="12 13">B</strain>
    </source>
</reference>
<dbReference type="InterPro" id="IPR013890">
    <property type="entry name" value="Tscrpt_rep_Tup1_N"/>
</dbReference>
<evidence type="ECO:0000256" key="5">
    <source>
        <dbReference type="ARBA" id="ARBA00023015"/>
    </source>
</evidence>
<dbReference type="Pfam" id="PF08581">
    <property type="entry name" value="Tup_N"/>
    <property type="match status" value="1"/>
</dbReference>
<dbReference type="FunFam" id="2.130.10.10:FF:000503">
    <property type="entry name" value="Glucose repression regulatory protein TUP1"/>
    <property type="match status" value="1"/>
</dbReference>